<dbReference type="OrthoDB" id="446462at2759"/>
<keyword evidence="4" id="KW-0472">Membrane</keyword>
<evidence type="ECO:0000256" key="4">
    <source>
        <dbReference type="SAM" id="Phobius"/>
    </source>
</evidence>
<feature type="transmembrane region" description="Helical" evidence="4">
    <location>
        <begin position="61"/>
        <end position="78"/>
    </location>
</feature>
<accession>A0A2G9GL51</accession>
<gene>
    <name evidence="5" type="ORF">CDL12_21411</name>
</gene>
<dbReference type="STRING" id="429701.A0A2G9GL51"/>
<reference evidence="6" key="1">
    <citation type="journal article" date="2018" name="Gigascience">
        <title>Genome assembly of the Pink Ipe (Handroanthus impetiginosus, Bignoniaceae), a highly valued, ecologically keystone Neotropical timber forest tree.</title>
        <authorList>
            <person name="Silva-Junior O.B."/>
            <person name="Grattapaglia D."/>
            <person name="Novaes E."/>
            <person name="Collevatti R.G."/>
        </authorList>
    </citation>
    <scope>NUCLEOTIDE SEQUENCE [LARGE SCALE GENOMIC DNA]</scope>
    <source>
        <strain evidence="6">cv. UFG-1</strain>
    </source>
</reference>
<dbReference type="PANTHER" id="PTHR13620">
    <property type="entry name" value="3-5 EXONUCLEASE"/>
    <property type="match status" value="1"/>
</dbReference>
<evidence type="ECO:0000313" key="5">
    <source>
        <dbReference type="EMBL" id="PIN06041.1"/>
    </source>
</evidence>
<dbReference type="AlphaFoldDB" id="A0A2G9GL51"/>
<dbReference type="Gene3D" id="3.30.420.10">
    <property type="entry name" value="Ribonuclease H-like superfamily/Ribonuclease H"/>
    <property type="match status" value="1"/>
</dbReference>
<dbReference type="InterPro" id="IPR051132">
    <property type="entry name" value="3-5_Exonuclease_domain"/>
</dbReference>
<feature type="region of interest" description="Disordered" evidence="3">
    <location>
        <begin position="292"/>
        <end position="319"/>
    </location>
</feature>
<dbReference type="InterPro" id="IPR012337">
    <property type="entry name" value="RNaseH-like_sf"/>
</dbReference>
<evidence type="ECO:0000256" key="1">
    <source>
        <dbReference type="ARBA" id="ARBA00022722"/>
    </source>
</evidence>
<proteinExistence type="predicted"/>
<keyword evidence="4" id="KW-1133">Transmembrane helix</keyword>
<evidence type="ECO:0000313" key="6">
    <source>
        <dbReference type="Proteomes" id="UP000231279"/>
    </source>
</evidence>
<evidence type="ECO:0000256" key="2">
    <source>
        <dbReference type="ARBA" id="ARBA00022801"/>
    </source>
</evidence>
<keyword evidence="4" id="KW-0812">Transmembrane</keyword>
<sequence length="379" mass="42671">MAGTVYLRTNRFEVKLEGITFKTKEFESLCKMNFLFPDSKVWARPPIVGLDVMRHPRDPSILLLLLCFGIGCVILKFGEGEALPAPIHRFFADKRVQFVGFGIPEKKDLFPFEELGLKSNNVDIGYLAAKVFKDPKYKRCELAELARKVLGIKRMIGLTEASSFERHEQIKCAICQLFITSLIAMGLLGANDRKKPDYFSFSRTSSFLKNLNSLHLLAEGWFKLPKISKKKKEEEQDKIRVRKMEDGFGDDVIANVDYRDSPFGDCFVNAETPVDDSEDYSVRAEVKEVVCSNHDSRDSTTNDKNKESESVDCSKDSTKKPIKGILKCPSTTLQRCDSSPLKPETPPSPSTPSDRTAAAARGILKRANSKGYNVSFKFH</sequence>
<dbReference type="InterPro" id="IPR036397">
    <property type="entry name" value="RNaseH_sf"/>
</dbReference>
<dbReference type="SUPFAM" id="SSF53098">
    <property type="entry name" value="Ribonuclease H-like"/>
    <property type="match status" value="1"/>
</dbReference>
<dbReference type="Proteomes" id="UP000231279">
    <property type="component" value="Unassembled WGS sequence"/>
</dbReference>
<evidence type="ECO:0000256" key="3">
    <source>
        <dbReference type="SAM" id="MobiDB-lite"/>
    </source>
</evidence>
<keyword evidence="2" id="KW-0378">Hydrolase</keyword>
<comment type="caution">
    <text evidence="5">The sequence shown here is derived from an EMBL/GenBank/DDBJ whole genome shotgun (WGS) entry which is preliminary data.</text>
</comment>
<keyword evidence="6" id="KW-1185">Reference proteome</keyword>
<feature type="region of interest" description="Disordered" evidence="3">
    <location>
        <begin position="331"/>
        <end position="358"/>
    </location>
</feature>
<keyword evidence="1" id="KW-0540">Nuclease</keyword>
<dbReference type="GO" id="GO:0003676">
    <property type="term" value="F:nucleic acid binding"/>
    <property type="evidence" value="ECO:0007669"/>
    <property type="project" value="InterPro"/>
</dbReference>
<dbReference type="PANTHER" id="PTHR13620:SF100">
    <property type="entry name" value="3'-5' EXONUCLEASE DOMAIN-CONTAINING PROTEIN"/>
    <property type="match status" value="1"/>
</dbReference>
<dbReference type="GO" id="GO:0005634">
    <property type="term" value="C:nucleus"/>
    <property type="evidence" value="ECO:0007669"/>
    <property type="project" value="TreeGrafter"/>
</dbReference>
<name>A0A2G9GL51_9LAMI</name>
<dbReference type="GO" id="GO:0005737">
    <property type="term" value="C:cytoplasm"/>
    <property type="evidence" value="ECO:0007669"/>
    <property type="project" value="TreeGrafter"/>
</dbReference>
<protein>
    <submittedName>
        <fullName evidence="5">Uncharacterized protein</fullName>
    </submittedName>
</protein>
<dbReference type="EMBL" id="NKXS01004543">
    <property type="protein sequence ID" value="PIN06041.1"/>
    <property type="molecule type" value="Genomic_DNA"/>
</dbReference>
<dbReference type="GO" id="GO:0008408">
    <property type="term" value="F:3'-5' exonuclease activity"/>
    <property type="evidence" value="ECO:0007669"/>
    <property type="project" value="TreeGrafter"/>
</dbReference>
<organism evidence="5 6">
    <name type="scientific">Handroanthus impetiginosus</name>
    <dbReference type="NCBI Taxonomy" id="429701"/>
    <lineage>
        <taxon>Eukaryota</taxon>
        <taxon>Viridiplantae</taxon>
        <taxon>Streptophyta</taxon>
        <taxon>Embryophyta</taxon>
        <taxon>Tracheophyta</taxon>
        <taxon>Spermatophyta</taxon>
        <taxon>Magnoliopsida</taxon>
        <taxon>eudicotyledons</taxon>
        <taxon>Gunneridae</taxon>
        <taxon>Pentapetalae</taxon>
        <taxon>asterids</taxon>
        <taxon>lamiids</taxon>
        <taxon>Lamiales</taxon>
        <taxon>Bignoniaceae</taxon>
        <taxon>Crescentiina</taxon>
        <taxon>Tabebuia alliance</taxon>
        <taxon>Handroanthus</taxon>
    </lineage>
</organism>